<proteinExistence type="predicted"/>
<protein>
    <submittedName>
        <fullName evidence="4">Uncharacterized protein LOC34618068</fullName>
    </submittedName>
</protein>
<evidence type="ECO:0000313" key="4">
    <source>
        <dbReference type="RefSeq" id="XP_026190688.1"/>
    </source>
</evidence>
<evidence type="ECO:0000313" key="3">
    <source>
        <dbReference type="Proteomes" id="UP000515125"/>
    </source>
</evidence>
<dbReference type="AlphaFoldDB" id="A0A6P6RSA3"/>
<feature type="coiled-coil region" evidence="1">
    <location>
        <begin position="85"/>
        <end position="130"/>
    </location>
</feature>
<organism evidence="3 4">
    <name type="scientific">Cyclospora cayetanensis</name>
    <dbReference type="NCBI Taxonomy" id="88456"/>
    <lineage>
        <taxon>Eukaryota</taxon>
        <taxon>Sar</taxon>
        <taxon>Alveolata</taxon>
        <taxon>Apicomplexa</taxon>
        <taxon>Conoidasida</taxon>
        <taxon>Coccidia</taxon>
        <taxon>Eucoccidiorida</taxon>
        <taxon>Eimeriorina</taxon>
        <taxon>Eimeriidae</taxon>
        <taxon>Cyclospora</taxon>
    </lineage>
</organism>
<dbReference type="GeneID" id="34618068"/>
<sequence>MAQKTRWDALEAYLVTYVAKRNKLHQGYTQCRQLGECSSRRVCKCGSTLCLDADRLGPPESCLPLSYVEDLEAALFRWQQREVALQQLLQQIEQLQRLVASHERLRAEDRRKHEESVTALTERVEMLQQELARLDPDESRITEARDQHEELVELLKERAASHGVQQQLLLEAQQLLQQVASSVQQPMDTIRSRDSGRGPPPALSLEEVSAVAMAAYEAKTSEEAAAADPSRSRPRLSLVEAVENVLTIRLSTDDKVQRSLAGVARTLQILQRQHQQRLHEELPESPLLRRVLRFGRFLGVCTLEKFLPRPCLNVFLFVWRRVQHIPFYSPRKDTHASPAAAKGALYVPTNRPATAAPAAAQSSMVGKTSGVLERPPIHHSSCSRATSGNCFLHAVTLFVLAADALAGAKETAAAALLTGFASRVRIWGGEGTAGEVCGPRYHKTPSPSHTPRQLASSGAATAAATAAAASGIETDRGKARLLLCGLLHCRLQQGKLKTLQRHLSLVEADTHRWMDRSEKPPPKPNPLLTAAQVQAILREAALPLPPAVWQPLLNGESHPLLHASALLPVGPSSGTTPRPEGLQFVELQHLPEPPLLVMETEDFYDVVLEACEADFAYGP</sequence>
<keyword evidence="1" id="KW-0175">Coiled coil</keyword>
<dbReference type="Proteomes" id="UP000515125">
    <property type="component" value="Unplaced"/>
</dbReference>
<dbReference type="RefSeq" id="XP_026190688.1">
    <property type="nucleotide sequence ID" value="XM_026334903.1"/>
</dbReference>
<evidence type="ECO:0000256" key="2">
    <source>
        <dbReference type="SAM" id="MobiDB-lite"/>
    </source>
</evidence>
<reference evidence="4" key="1">
    <citation type="submission" date="2025-08" db="UniProtKB">
        <authorList>
            <consortium name="RefSeq"/>
        </authorList>
    </citation>
    <scope>IDENTIFICATION</scope>
</reference>
<feature type="compositionally biased region" description="Polar residues" evidence="2">
    <location>
        <begin position="445"/>
        <end position="454"/>
    </location>
</feature>
<keyword evidence="3" id="KW-1185">Reference proteome</keyword>
<accession>A0A6P6RSA3</accession>
<dbReference type="OrthoDB" id="348818at2759"/>
<evidence type="ECO:0000256" key="1">
    <source>
        <dbReference type="SAM" id="Coils"/>
    </source>
</evidence>
<feature type="region of interest" description="Disordered" evidence="2">
    <location>
        <begin position="438"/>
        <end position="458"/>
    </location>
</feature>
<name>A0A6P6RSA3_9EIME</name>
<gene>
    <name evidence="4" type="primary">LOC34618068</name>
</gene>